<evidence type="ECO:0000256" key="3">
    <source>
        <dbReference type="ARBA" id="ARBA00005178"/>
    </source>
</evidence>
<evidence type="ECO:0000256" key="6">
    <source>
        <dbReference type="ARBA" id="ARBA00022603"/>
    </source>
</evidence>
<dbReference type="Gene3D" id="1.10.1240.10">
    <property type="entry name" value="Methionine synthase domain"/>
    <property type="match status" value="1"/>
</dbReference>
<dbReference type="PROSITE" id="PS50970">
    <property type="entry name" value="HCY"/>
    <property type="match status" value="1"/>
</dbReference>
<evidence type="ECO:0000256" key="8">
    <source>
        <dbReference type="ARBA" id="ARBA00022628"/>
    </source>
</evidence>
<evidence type="ECO:0000256" key="1">
    <source>
        <dbReference type="ARBA" id="ARBA00001947"/>
    </source>
</evidence>
<evidence type="ECO:0000256" key="5">
    <source>
        <dbReference type="ARBA" id="ARBA00012032"/>
    </source>
</evidence>
<keyword evidence="6 20" id="KW-0489">Methyltransferase</keyword>
<keyword evidence="7" id="KW-0028">Amino-acid biosynthesis</keyword>
<dbReference type="PROSITE" id="PS50972">
    <property type="entry name" value="PTERIN_BINDING"/>
    <property type="match status" value="1"/>
</dbReference>
<evidence type="ECO:0000256" key="14">
    <source>
        <dbReference type="ARBA" id="ARBA00023285"/>
    </source>
</evidence>
<evidence type="ECO:0000256" key="12">
    <source>
        <dbReference type="ARBA" id="ARBA00022833"/>
    </source>
</evidence>
<dbReference type="GO" id="GO:0050667">
    <property type="term" value="P:homocysteine metabolic process"/>
    <property type="evidence" value="ECO:0007669"/>
    <property type="project" value="TreeGrafter"/>
</dbReference>
<evidence type="ECO:0000256" key="10">
    <source>
        <dbReference type="ARBA" id="ARBA00022691"/>
    </source>
</evidence>
<dbReference type="InterPro" id="IPR006158">
    <property type="entry name" value="Cobalamin-bd"/>
</dbReference>
<dbReference type="SUPFAM" id="SSF82282">
    <property type="entry name" value="Homocysteine S-methyltransferase"/>
    <property type="match status" value="1"/>
</dbReference>
<dbReference type="PROSITE" id="PS51337">
    <property type="entry name" value="B12_BINDING_NTER"/>
    <property type="match status" value="1"/>
</dbReference>
<dbReference type="GO" id="GO:0005829">
    <property type="term" value="C:cytosol"/>
    <property type="evidence" value="ECO:0007669"/>
    <property type="project" value="TreeGrafter"/>
</dbReference>
<dbReference type="PANTHER" id="PTHR45833:SF1">
    <property type="entry name" value="METHIONINE SYNTHASE"/>
    <property type="match status" value="1"/>
</dbReference>
<dbReference type="SMART" id="SM01018">
    <property type="entry name" value="B12-binding_2"/>
    <property type="match status" value="1"/>
</dbReference>
<dbReference type="Gene3D" id="3.20.20.330">
    <property type="entry name" value="Homocysteine-binding-like domain"/>
    <property type="match status" value="1"/>
</dbReference>
<keyword evidence="12" id="KW-0862">Zinc</keyword>
<dbReference type="Pfam" id="PF02310">
    <property type="entry name" value="B12-binding"/>
    <property type="match status" value="1"/>
</dbReference>
<dbReference type="InterPro" id="IPR011005">
    <property type="entry name" value="Dihydropteroate_synth-like_sf"/>
</dbReference>
<dbReference type="InterPro" id="IPR000489">
    <property type="entry name" value="Pterin-binding_dom"/>
</dbReference>
<evidence type="ECO:0000256" key="7">
    <source>
        <dbReference type="ARBA" id="ARBA00022605"/>
    </source>
</evidence>
<evidence type="ECO:0000256" key="2">
    <source>
        <dbReference type="ARBA" id="ARBA00001956"/>
    </source>
</evidence>
<evidence type="ECO:0000259" key="17">
    <source>
        <dbReference type="PROSITE" id="PS50972"/>
    </source>
</evidence>
<feature type="domain" description="Hcy-binding" evidence="16">
    <location>
        <begin position="11"/>
        <end position="295"/>
    </location>
</feature>
<dbReference type="NCBIfam" id="NF005719">
    <property type="entry name" value="PRK07535.1"/>
    <property type="match status" value="1"/>
</dbReference>
<keyword evidence="13" id="KW-0486">Methionine biosynthesis</keyword>
<evidence type="ECO:0000259" key="18">
    <source>
        <dbReference type="PROSITE" id="PS51332"/>
    </source>
</evidence>
<dbReference type="CDD" id="cd02070">
    <property type="entry name" value="corrinoid_protein_B12-BD"/>
    <property type="match status" value="1"/>
</dbReference>
<dbReference type="InterPro" id="IPR003726">
    <property type="entry name" value="HCY_dom"/>
</dbReference>
<comment type="pathway">
    <text evidence="3">Amino-acid biosynthesis; L-methionine biosynthesis via de novo pathway; L-methionine from L-homocysteine (MetH route): step 1/1.</text>
</comment>
<keyword evidence="9 20" id="KW-0808">Transferase</keyword>
<evidence type="ECO:0000256" key="4">
    <source>
        <dbReference type="ARBA" id="ARBA00010398"/>
    </source>
</evidence>
<dbReference type="Pfam" id="PF02574">
    <property type="entry name" value="S-methyl_trans"/>
    <property type="match status" value="1"/>
</dbReference>
<dbReference type="Pfam" id="PF02607">
    <property type="entry name" value="B12-binding_2"/>
    <property type="match status" value="1"/>
</dbReference>
<keyword evidence="14" id="KW-0170">Cobalt</keyword>
<dbReference type="InterPro" id="IPR036589">
    <property type="entry name" value="HCY_dom_sf"/>
</dbReference>
<comment type="cofactor">
    <cofactor evidence="2">
        <name>methylcob(III)alamin</name>
        <dbReference type="ChEBI" id="CHEBI:28115"/>
    </cofactor>
</comment>
<feature type="domain" description="B12-binding N-terminal" evidence="19">
    <location>
        <begin position="595"/>
        <end position="689"/>
    </location>
</feature>
<name>A0A3B0QPT9_9ZZZZ</name>
<dbReference type="UniPathway" id="UPA00051">
    <property type="reaction ID" value="UER00081"/>
</dbReference>
<dbReference type="SUPFAM" id="SSF52242">
    <property type="entry name" value="Cobalamin (vitamin B12)-binding domain"/>
    <property type="match status" value="1"/>
</dbReference>
<dbReference type="InterPro" id="IPR036594">
    <property type="entry name" value="Meth_synthase_dom"/>
</dbReference>
<dbReference type="InterPro" id="IPR003759">
    <property type="entry name" value="Cbl-bd_cap"/>
</dbReference>
<feature type="domain" description="Pterin-binding" evidence="17">
    <location>
        <begin position="326"/>
        <end position="570"/>
    </location>
</feature>
<comment type="similarity">
    <text evidence="4">Belongs to the vitamin-B12 dependent methionine synthase family.</text>
</comment>
<evidence type="ECO:0000313" key="20">
    <source>
        <dbReference type="EMBL" id="VAV82322.1"/>
    </source>
</evidence>
<evidence type="ECO:0000256" key="11">
    <source>
        <dbReference type="ARBA" id="ARBA00022723"/>
    </source>
</evidence>
<keyword evidence="8" id="KW-0846">Cobalamin</keyword>
<dbReference type="Gene3D" id="3.20.20.20">
    <property type="entry name" value="Dihydropteroate synthase-like"/>
    <property type="match status" value="1"/>
</dbReference>
<dbReference type="GO" id="GO:0046872">
    <property type="term" value="F:metal ion binding"/>
    <property type="evidence" value="ECO:0007669"/>
    <property type="project" value="UniProtKB-KW"/>
</dbReference>
<feature type="domain" description="B12-binding" evidence="18">
    <location>
        <begin position="689"/>
        <end position="813"/>
    </location>
</feature>
<keyword evidence="10" id="KW-0949">S-adenosyl-L-methionine</keyword>
<dbReference type="InterPro" id="IPR050554">
    <property type="entry name" value="Met_Synthase/Corrinoid"/>
</dbReference>
<dbReference type="Gene3D" id="3.40.50.280">
    <property type="entry name" value="Cobalamin-binding domain"/>
    <property type="match status" value="1"/>
</dbReference>
<dbReference type="PIRSF" id="PIRSF037472">
    <property type="entry name" value="DHPS_mtfrase"/>
    <property type="match status" value="1"/>
</dbReference>
<sequence length="821" mass="87338">MADQGTVSDGKKTFREALKDGQLVFDGAMGTALQKLGLEPGGCPDELSLTNPELVKKVYTAFKEAGSDIFTTNTFGATRPKLKEYGLEDKLAEINIAAVRCIREAVGEDGFVAGDIGPTGHFIEPVGDLDFDDAVEIFKEQADALKEGGADLLIIETMMDIKEMRAAIIGAKTTGLPVVATMTFDQSMRTILGTTPEVWAIVASGLGVDALGANCSLGIEGLYEALSAMSAVTNTPLIAQPNAGIPELVGKETVFPASPEEMTEYVPNLVAIGVRILGGCCGTTPEHIRQMGADFKSLQVEPRQPKNFTALASRTTVTRFGGELAPITIGERINPTGRKKLAQEIKDHKTTTICKEAKEQTEAGANVLDVNVGVPDIDEPAAMKRAVFAVNDNTSLPIVVDSPNIQAIEEGLKAVDGRPLINSVSGEEEKLATVLPLAKKYGAAVLGLTIDDDGIPATAEGRFKVAEKIMNRALEAGLKKEDLVIDCLAMTVSADPNGALITLDAIRMIKERLGLATTLGVSNISFGLPSRESVNSHFYSMALHAGLDSAIMNVKNQSMMDSFHASLVLLAHDAKAEKYIGRFKDREPGGAGALAEEKKEPQTIQEKLIRAVVDGDTEHILDFVEEALKDGWEPLVVGNEGLILGLNEVGRLFAANIYFLPQVISSADAVKKAFARLKEEMKDECGPKLGKVIMATVKGDIHDIGKNIVCTLLENHGFEVIDLGKNVPTEKIVEEAKAQKVDIVGLSALMTTTVMEMDNVVKELKDAGVPAAVMVGGAVVTQEFADRIKAVFGGEATAAVDKMKEIVGQRSVSDGAESAKA</sequence>
<dbReference type="GO" id="GO:0032259">
    <property type="term" value="P:methylation"/>
    <property type="evidence" value="ECO:0007669"/>
    <property type="project" value="UniProtKB-KW"/>
</dbReference>
<dbReference type="GO" id="GO:0008705">
    <property type="term" value="F:methionine synthase activity"/>
    <property type="evidence" value="ECO:0007669"/>
    <property type="project" value="UniProtKB-EC"/>
</dbReference>
<protein>
    <recommendedName>
        <fullName evidence="5">methionine synthase</fullName>
        <ecNumber evidence="5">2.1.1.13</ecNumber>
    </recommendedName>
    <alternativeName>
        <fullName evidence="15">5-methyltetrahydrofolate--homocysteine methyltransferase</fullName>
    </alternativeName>
</protein>
<dbReference type="SUPFAM" id="SSF47644">
    <property type="entry name" value="Methionine synthase domain"/>
    <property type="match status" value="1"/>
</dbReference>
<evidence type="ECO:0000259" key="16">
    <source>
        <dbReference type="PROSITE" id="PS50970"/>
    </source>
</evidence>
<dbReference type="EC" id="2.1.1.13" evidence="5"/>
<dbReference type="GO" id="GO:0031419">
    <property type="term" value="F:cobalamin binding"/>
    <property type="evidence" value="ECO:0007669"/>
    <property type="project" value="UniProtKB-KW"/>
</dbReference>
<comment type="cofactor">
    <cofactor evidence="1">
        <name>Zn(2+)</name>
        <dbReference type="ChEBI" id="CHEBI:29105"/>
    </cofactor>
</comment>
<dbReference type="Pfam" id="PF00809">
    <property type="entry name" value="Pterin_bind"/>
    <property type="match status" value="1"/>
</dbReference>
<organism evidence="20">
    <name type="scientific">hydrothermal vent metagenome</name>
    <dbReference type="NCBI Taxonomy" id="652676"/>
    <lineage>
        <taxon>unclassified sequences</taxon>
        <taxon>metagenomes</taxon>
        <taxon>ecological metagenomes</taxon>
    </lineage>
</organism>
<evidence type="ECO:0000256" key="9">
    <source>
        <dbReference type="ARBA" id="ARBA00022679"/>
    </source>
</evidence>
<reference evidence="20" key="1">
    <citation type="submission" date="2018-06" db="EMBL/GenBank/DDBJ databases">
        <authorList>
            <person name="Zhirakovskaya E."/>
        </authorList>
    </citation>
    <scope>NUCLEOTIDE SEQUENCE</scope>
</reference>
<proteinExistence type="inferred from homology"/>
<dbReference type="SUPFAM" id="SSF51717">
    <property type="entry name" value="Dihydropteroate synthetase-like"/>
    <property type="match status" value="1"/>
</dbReference>
<evidence type="ECO:0000256" key="13">
    <source>
        <dbReference type="ARBA" id="ARBA00023167"/>
    </source>
</evidence>
<keyword evidence="11" id="KW-0479">Metal-binding</keyword>
<dbReference type="GO" id="GO:0046653">
    <property type="term" value="P:tetrahydrofolate metabolic process"/>
    <property type="evidence" value="ECO:0007669"/>
    <property type="project" value="TreeGrafter"/>
</dbReference>
<dbReference type="PROSITE" id="PS51332">
    <property type="entry name" value="B12_BINDING"/>
    <property type="match status" value="1"/>
</dbReference>
<dbReference type="AlphaFoldDB" id="A0A3B0QPT9"/>
<evidence type="ECO:0000256" key="15">
    <source>
        <dbReference type="ARBA" id="ARBA00031040"/>
    </source>
</evidence>
<evidence type="ECO:0000259" key="19">
    <source>
        <dbReference type="PROSITE" id="PS51337"/>
    </source>
</evidence>
<gene>
    <name evidence="20" type="ORF">MNBD_DELTA01-35</name>
</gene>
<dbReference type="PANTHER" id="PTHR45833">
    <property type="entry name" value="METHIONINE SYNTHASE"/>
    <property type="match status" value="1"/>
</dbReference>
<dbReference type="EMBL" id="UOEA01000014">
    <property type="protein sequence ID" value="VAV82322.1"/>
    <property type="molecule type" value="Genomic_DNA"/>
</dbReference>
<dbReference type="InterPro" id="IPR036724">
    <property type="entry name" value="Cobalamin-bd_sf"/>
</dbReference>
<dbReference type="InterPro" id="IPR017215">
    <property type="entry name" value="MetH_bac"/>
</dbReference>
<accession>A0A3B0QPT9</accession>